<dbReference type="RefSeq" id="WP_151861918.1">
    <property type="nucleotide sequence ID" value="NZ_WBZC01000053.1"/>
</dbReference>
<keyword evidence="5" id="KW-1185">Reference proteome</keyword>
<dbReference type="Pfam" id="PF19732">
    <property type="entry name" value="SpoIIE_N"/>
    <property type="match status" value="1"/>
</dbReference>
<feature type="transmembrane region" description="Helical" evidence="2">
    <location>
        <begin position="234"/>
        <end position="253"/>
    </location>
</feature>
<feature type="transmembrane region" description="Helical" evidence="2">
    <location>
        <begin position="172"/>
        <end position="193"/>
    </location>
</feature>
<keyword evidence="2" id="KW-0812">Transmembrane</keyword>
<name>A0A6I0F6V2_9FIRM</name>
<feature type="transmembrane region" description="Helical" evidence="2">
    <location>
        <begin position="105"/>
        <end position="126"/>
    </location>
</feature>
<evidence type="ECO:0000256" key="2">
    <source>
        <dbReference type="SAM" id="Phobius"/>
    </source>
</evidence>
<feature type="transmembrane region" description="Helical" evidence="2">
    <location>
        <begin position="24"/>
        <end position="53"/>
    </location>
</feature>
<feature type="transmembrane region" description="Helical" evidence="2">
    <location>
        <begin position="60"/>
        <end position="77"/>
    </location>
</feature>
<sequence>MAEKSTIYTYDKSIFSYLNQKSFVLLHIIGFLIGRAGILEGLTPFGIGFYAAVAYKNKRYTTVAIATFIGIFSIQGLSSSLPYGISLGIIIILFNYILSIRKAKIFTVSMVSSLIYWGTSFVFLIIQKFYLYDFLMLTFEALVIFAVVYISSYAIPITLQRSNRKVLSTEEVICVAILMAIALSGVNEVSLLGLSVKNILGILITIIFAYNGGASIGASVGITLGLIGTMSKGGLPPVVIGIYGFSGLLSGIFKDLGKIGGAFGFMLGSTILTFYSNGYHEVYIQLKEVAVAFILFLLIPFIWIKELEKYTSPVVGALHGTKSYGDEIKKRIHDKLTDFSKTFYELSSTFENMTEEVKLYNNQDFSKTIEKVADAVCIDCGMRRSCWNKNFMNTYNSISELLCLIETKEELDYNSIPENINKRCIYSNKIIEKSLSLYELRRVDATWKNKLIESRELVGEQLKGVSQGIQELALDINDDIHFDTELEDLIYVALDKSGLSVKKLVVTINSKGNTEITIERKNCFGRDACIEKYIPVISNVVGNQLVKKKNSCNDSSYKKTCIFTLVEANNYMATTKVAKATKESNYLSGDTYSFMEIKNNYYMIALSDGMGTGEKANRQSSATISMLEKMMEAGFQQEMAIKTINSILMLKSSEEIFATIDMTIINLQKGAAQFAKIGSAPCYIKRANGEVQVINSTSLPIGILSNIDIQQNKLTLKDGDFIIMLSDGIIEVNKEIGEEWLYEYLAKTTTRNPQELADKILHQALQHVDNRPEDDMTILVTKIWKTRMNKNLS</sequence>
<dbReference type="NCBIfam" id="TIGR02865">
    <property type="entry name" value="spore_II_E"/>
    <property type="match status" value="1"/>
</dbReference>
<feature type="transmembrane region" description="Helical" evidence="2">
    <location>
        <begin position="199"/>
        <end position="227"/>
    </location>
</feature>
<dbReference type="GO" id="GO:0004722">
    <property type="term" value="F:protein serine/threonine phosphatase activity"/>
    <property type="evidence" value="ECO:0007669"/>
    <property type="project" value="UniProtKB-EC"/>
</dbReference>
<dbReference type="PANTHER" id="PTHR43156">
    <property type="entry name" value="STAGE II SPORULATION PROTEIN E-RELATED"/>
    <property type="match status" value="1"/>
</dbReference>
<dbReference type="EMBL" id="WBZC01000053">
    <property type="protein sequence ID" value="KAB3531886.1"/>
    <property type="molecule type" value="Genomic_DNA"/>
</dbReference>
<evidence type="ECO:0000313" key="5">
    <source>
        <dbReference type="Proteomes" id="UP000432715"/>
    </source>
</evidence>
<feature type="transmembrane region" description="Helical" evidence="2">
    <location>
        <begin position="132"/>
        <end position="151"/>
    </location>
</feature>
<dbReference type="InterPro" id="IPR014221">
    <property type="entry name" value="SpoII_E"/>
</dbReference>
<dbReference type="InterPro" id="IPR001932">
    <property type="entry name" value="PPM-type_phosphatase-like_dom"/>
</dbReference>
<dbReference type="InterPro" id="IPR036457">
    <property type="entry name" value="PPM-type-like_dom_sf"/>
</dbReference>
<dbReference type="PROSITE" id="PS51746">
    <property type="entry name" value="PPM_2"/>
    <property type="match status" value="1"/>
</dbReference>
<evidence type="ECO:0000256" key="1">
    <source>
        <dbReference type="ARBA" id="ARBA00022801"/>
    </source>
</evidence>
<reference evidence="4 5" key="1">
    <citation type="submission" date="2019-10" db="EMBL/GenBank/DDBJ databases">
        <title>Alkaliphilus serpentinus sp. nov. and Alkaliphilus pronyensis sp. nov., two novel anaerobic alkaliphilic species isolated from the serpentinized-hosted hydrothermal field of the Prony Bay (New Caledonia).</title>
        <authorList>
            <person name="Postec A."/>
        </authorList>
    </citation>
    <scope>NUCLEOTIDE SEQUENCE [LARGE SCALE GENOMIC DNA]</scope>
    <source>
        <strain evidence="4 5">LacV</strain>
    </source>
</reference>
<dbReference type="Proteomes" id="UP000432715">
    <property type="component" value="Unassembled WGS sequence"/>
</dbReference>
<feature type="domain" description="PPM-type phosphatase" evidence="3">
    <location>
        <begin position="579"/>
        <end position="783"/>
    </location>
</feature>
<gene>
    <name evidence="4" type="primary">spoIIE</name>
    <name evidence="4" type="ORF">F8154_12305</name>
</gene>
<feature type="transmembrane region" description="Helical" evidence="2">
    <location>
        <begin position="83"/>
        <end position="98"/>
    </location>
</feature>
<organism evidence="4 5">
    <name type="scientific">Alkaliphilus pronyensis</name>
    <dbReference type="NCBI Taxonomy" id="1482732"/>
    <lineage>
        <taxon>Bacteria</taxon>
        <taxon>Bacillati</taxon>
        <taxon>Bacillota</taxon>
        <taxon>Clostridia</taxon>
        <taxon>Peptostreptococcales</taxon>
        <taxon>Natronincolaceae</taxon>
        <taxon>Alkaliphilus</taxon>
    </lineage>
</organism>
<keyword evidence="2" id="KW-0472">Membrane</keyword>
<protein>
    <submittedName>
        <fullName evidence="4">Stage II sporulation protein E</fullName>
        <ecNumber evidence="4">3.1.3.16</ecNumber>
    </submittedName>
</protein>
<dbReference type="OrthoDB" id="9763774at2"/>
<dbReference type="SMART" id="SM00331">
    <property type="entry name" value="PP2C_SIG"/>
    <property type="match status" value="1"/>
</dbReference>
<accession>A0A6I0F6V2</accession>
<dbReference type="AlphaFoldDB" id="A0A6I0F6V2"/>
<dbReference type="EC" id="3.1.3.16" evidence="4"/>
<proteinExistence type="predicted"/>
<dbReference type="InterPro" id="IPR045768">
    <property type="entry name" value="SpoIIE_N"/>
</dbReference>
<feature type="transmembrane region" description="Helical" evidence="2">
    <location>
        <begin position="259"/>
        <end position="276"/>
    </location>
</feature>
<feature type="transmembrane region" description="Helical" evidence="2">
    <location>
        <begin position="288"/>
        <end position="304"/>
    </location>
</feature>
<evidence type="ECO:0000313" key="4">
    <source>
        <dbReference type="EMBL" id="KAB3531886.1"/>
    </source>
</evidence>
<dbReference type="InterPro" id="IPR052016">
    <property type="entry name" value="Bact_Sigma-Reg"/>
</dbReference>
<dbReference type="Pfam" id="PF07228">
    <property type="entry name" value="SpoIIE"/>
    <property type="match status" value="1"/>
</dbReference>
<comment type="caution">
    <text evidence="4">The sequence shown here is derived from an EMBL/GenBank/DDBJ whole genome shotgun (WGS) entry which is preliminary data.</text>
</comment>
<dbReference type="PANTHER" id="PTHR43156:SF2">
    <property type="entry name" value="STAGE II SPORULATION PROTEIN E"/>
    <property type="match status" value="1"/>
</dbReference>
<keyword evidence="2" id="KW-1133">Transmembrane helix</keyword>
<keyword evidence="1 4" id="KW-0378">Hydrolase</keyword>
<evidence type="ECO:0000259" key="3">
    <source>
        <dbReference type="PROSITE" id="PS51746"/>
    </source>
</evidence>
<dbReference type="Gene3D" id="3.60.40.10">
    <property type="entry name" value="PPM-type phosphatase domain"/>
    <property type="match status" value="1"/>
</dbReference>
<dbReference type="SUPFAM" id="SSF81606">
    <property type="entry name" value="PP2C-like"/>
    <property type="match status" value="1"/>
</dbReference>